<keyword evidence="2" id="KW-0238">DNA-binding</keyword>
<dbReference type="Pfam" id="PF12833">
    <property type="entry name" value="HTH_18"/>
    <property type="match status" value="1"/>
</dbReference>
<dbReference type="InterPro" id="IPR020449">
    <property type="entry name" value="Tscrpt_reg_AraC-type_HTH"/>
</dbReference>
<dbReference type="Pfam" id="PF12625">
    <property type="entry name" value="Arabinose_bd"/>
    <property type="match status" value="1"/>
</dbReference>
<dbReference type="PANTHER" id="PTHR47894:SF1">
    <property type="entry name" value="HTH-TYPE TRANSCRIPTIONAL REGULATOR VQSM"/>
    <property type="match status" value="1"/>
</dbReference>
<keyword evidence="6" id="KW-1185">Reference proteome</keyword>
<dbReference type="InterPro" id="IPR018060">
    <property type="entry name" value="HTH_AraC"/>
</dbReference>
<accession>A0ABZ2XQD4</accession>
<dbReference type="RefSeq" id="WP_406645686.1">
    <property type="nucleotide sequence ID" value="NZ_CP123584.1"/>
</dbReference>
<evidence type="ECO:0000256" key="2">
    <source>
        <dbReference type="ARBA" id="ARBA00023125"/>
    </source>
</evidence>
<evidence type="ECO:0000313" key="5">
    <source>
        <dbReference type="EMBL" id="WZK88301.1"/>
    </source>
</evidence>
<dbReference type="PANTHER" id="PTHR47894">
    <property type="entry name" value="HTH-TYPE TRANSCRIPTIONAL REGULATOR GADX"/>
    <property type="match status" value="1"/>
</dbReference>
<name>A0ABZ2XQD4_9RHOB</name>
<keyword evidence="1" id="KW-0805">Transcription regulation</keyword>
<dbReference type="InterPro" id="IPR032687">
    <property type="entry name" value="AraC-type_N"/>
</dbReference>
<dbReference type="EMBL" id="CP123584">
    <property type="protein sequence ID" value="WZK88301.1"/>
    <property type="molecule type" value="Genomic_DNA"/>
</dbReference>
<dbReference type="PRINTS" id="PR00032">
    <property type="entry name" value="HTHARAC"/>
</dbReference>
<evidence type="ECO:0000256" key="1">
    <source>
        <dbReference type="ARBA" id="ARBA00023015"/>
    </source>
</evidence>
<keyword evidence="3" id="KW-0804">Transcription</keyword>
<dbReference type="PROSITE" id="PS00041">
    <property type="entry name" value="HTH_ARAC_FAMILY_1"/>
    <property type="match status" value="1"/>
</dbReference>
<dbReference type="PROSITE" id="PS01124">
    <property type="entry name" value="HTH_ARAC_FAMILY_2"/>
    <property type="match status" value="1"/>
</dbReference>
<dbReference type="Gene3D" id="1.10.10.60">
    <property type="entry name" value="Homeodomain-like"/>
    <property type="match status" value="1"/>
</dbReference>
<evidence type="ECO:0000256" key="3">
    <source>
        <dbReference type="ARBA" id="ARBA00023163"/>
    </source>
</evidence>
<feature type="domain" description="HTH araC/xylS-type" evidence="4">
    <location>
        <begin position="221"/>
        <end position="319"/>
    </location>
</feature>
<sequence length="325" mass="35951">MPDFAISELGERKTLCLLSDSGLAESLIRERLGYIPENALCEFVTGIGRALGEDYLGLLFSPYLTVKDYGAWGSFVLAAPDLGAALLRAQREMRLHSNTDRVEFVQQGNTVSYAYKFGLKNHVSYPDMAYSAVAAMLSIPQSYLGQNWSPSRIEFDFPKERGSGQAEETFGCPTLFDRPKLRLVFPKSVLAAPALKPGLAMPTTRSDIIRERQTPPANMLQSIRVVVDMQIADRNASLERVSQAMGIGPRSVQRQLSTYGTHFRELLNAAKMDRACELLRLKGSSIAGVADALGYREPGNFTRAFKTRFGTSPSKYARSAYTLVR</sequence>
<dbReference type="SUPFAM" id="SSF46689">
    <property type="entry name" value="Homeodomain-like"/>
    <property type="match status" value="1"/>
</dbReference>
<reference evidence="5 6" key="1">
    <citation type="submission" date="2023-04" db="EMBL/GenBank/DDBJ databases">
        <title>Complete genome sequence of Alisedimentitalea scapharcae.</title>
        <authorList>
            <person name="Rong J.-C."/>
            <person name="Yi M.-L."/>
            <person name="Zhao Q."/>
        </authorList>
    </citation>
    <scope>NUCLEOTIDE SEQUENCE [LARGE SCALE GENOMIC DNA]</scope>
    <source>
        <strain evidence="5 6">KCTC 42119</strain>
    </source>
</reference>
<evidence type="ECO:0000313" key="6">
    <source>
        <dbReference type="Proteomes" id="UP001623232"/>
    </source>
</evidence>
<evidence type="ECO:0000259" key="4">
    <source>
        <dbReference type="PROSITE" id="PS01124"/>
    </source>
</evidence>
<dbReference type="SMART" id="SM00342">
    <property type="entry name" value="HTH_ARAC"/>
    <property type="match status" value="1"/>
</dbReference>
<organism evidence="5 6">
    <name type="scientific">Aliisedimentitalea scapharcae</name>
    <dbReference type="NCBI Taxonomy" id="1524259"/>
    <lineage>
        <taxon>Bacteria</taxon>
        <taxon>Pseudomonadati</taxon>
        <taxon>Pseudomonadota</taxon>
        <taxon>Alphaproteobacteria</taxon>
        <taxon>Rhodobacterales</taxon>
        <taxon>Roseobacteraceae</taxon>
        <taxon>Aliisedimentitalea</taxon>
    </lineage>
</organism>
<gene>
    <name evidence="5" type="ORF">QEZ52_17110</name>
</gene>
<dbReference type="InterPro" id="IPR009057">
    <property type="entry name" value="Homeodomain-like_sf"/>
</dbReference>
<dbReference type="InterPro" id="IPR018062">
    <property type="entry name" value="HTH_AraC-typ_CS"/>
</dbReference>
<proteinExistence type="predicted"/>
<dbReference type="Proteomes" id="UP001623232">
    <property type="component" value="Chromosome"/>
</dbReference>
<protein>
    <submittedName>
        <fullName evidence="5">AraC family transcriptional regulator ligand-binding domain-containing protein</fullName>
    </submittedName>
</protein>